<name>A0A9P5PZ94_9AGAR</name>
<accession>A0A9P5PZ94</accession>
<reference evidence="2" key="1">
    <citation type="submission" date="2020-11" db="EMBL/GenBank/DDBJ databases">
        <authorList>
            <consortium name="DOE Joint Genome Institute"/>
            <person name="Ahrendt S."/>
            <person name="Riley R."/>
            <person name="Andreopoulos W."/>
            <person name="Labutti K."/>
            <person name="Pangilinan J."/>
            <person name="Ruiz-Duenas F.J."/>
            <person name="Barrasa J.M."/>
            <person name="Sanchez-Garcia M."/>
            <person name="Camarero S."/>
            <person name="Miyauchi S."/>
            <person name="Serrano A."/>
            <person name="Linde D."/>
            <person name="Babiker R."/>
            <person name="Drula E."/>
            <person name="Ayuso-Fernandez I."/>
            <person name="Pacheco R."/>
            <person name="Padilla G."/>
            <person name="Ferreira P."/>
            <person name="Barriuso J."/>
            <person name="Kellner H."/>
            <person name="Castanera R."/>
            <person name="Alfaro M."/>
            <person name="Ramirez L."/>
            <person name="Pisabarro A.G."/>
            <person name="Kuo A."/>
            <person name="Tritt A."/>
            <person name="Lipzen A."/>
            <person name="He G."/>
            <person name="Yan M."/>
            <person name="Ng V."/>
            <person name="Cullen D."/>
            <person name="Martin F."/>
            <person name="Rosso M.-N."/>
            <person name="Henrissat B."/>
            <person name="Hibbett D."/>
            <person name="Martinez A.T."/>
            <person name="Grigoriev I.V."/>
        </authorList>
    </citation>
    <scope>NUCLEOTIDE SEQUENCE</scope>
    <source>
        <strain evidence="2">AH 40177</strain>
    </source>
</reference>
<protein>
    <submittedName>
        <fullName evidence="2">Uncharacterized protein</fullName>
    </submittedName>
</protein>
<organism evidence="2 3">
    <name type="scientific">Rhodocollybia butyracea</name>
    <dbReference type="NCBI Taxonomy" id="206335"/>
    <lineage>
        <taxon>Eukaryota</taxon>
        <taxon>Fungi</taxon>
        <taxon>Dikarya</taxon>
        <taxon>Basidiomycota</taxon>
        <taxon>Agaricomycotina</taxon>
        <taxon>Agaricomycetes</taxon>
        <taxon>Agaricomycetidae</taxon>
        <taxon>Agaricales</taxon>
        <taxon>Marasmiineae</taxon>
        <taxon>Omphalotaceae</taxon>
        <taxon>Rhodocollybia</taxon>
    </lineage>
</organism>
<proteinExistence type="predicted"/>
<sequence>MSNPPNYSQPGPGQYVPPSDPKFQSNVVMQPPQMAQQGSHPGVAPPAMPAQSASQIGEQYRAELFAQCAQGRHDPKTKYGMCGIITAIACFPCGLICLFSDSEQRCTRCGVRLDK</sequence>
<comment type="caution">
    <text evidence="2">The sequence shown here is derived from an EMBL/GenBank/DDBJ whole genome shotgun (WGS) entry which is preliminary data.</text>
</comment>
<dbReference type="AlphaFoldDB" id="A0A9P5PZ94"/>
<evidence type="ECO:0000313" key="2">
    <source>
        <dbReference type="EMBL" id="KAF9075201.1"/>
    </source>
</evidence>
<dbReference type="OrthoDB" id="2564984at2759"/>
<evidence type="ECO:0000256" key="1">
    <source>
        <dbReference type="SAM" id="MobiDB-lite"/>
    </source>
</evidence>
<feature type="compositionally biased region" description="Polar residues" evidence="1">
    <location>
        <begin position="22"/>
        <end position="39"/>
    </location>
</feature>
<feature type="region of interest" description="Disordered" evidence="1">
    <location>
        <begin position="1"/>
        <end position="53"/>
    </location>
</feature>
<dbReference type="EMBL" id="JADNRY010000010">
    <property type="protein sequence ID" value="KAF9075201.1"/>
    <property type="molecule type" value="Genomic_DNA"/>
</dbReference>
<evidence type="ECO:0000313" key="3">
    <source>
        <dbReference type="Proteomes" id="UP000772434"/>
    </source>
</evidence>
<feature type="compositionally biased region" description="Polar residues" evidence="1">
    <location>
        <begin position="1"/>
        <end position="11"/>
    </location>
</feature>
<dbReference type="Proteomes" id="UP000772434">
    <property type="component" value="Unassembled WGS sequence"/>
</dbReference>
<gene>
    <name evidence="2" type="ORF">BDP27DRAFT_1443640</name>
</gene>
<keyword evidence="3" id="KW-1185">Reference proteome</keyword>